<dbReference type="PIRSF" id="PIRSF005917">
    <property type="entry name" value="MTase_YraL"/>
    <property type="match status" value="1"/>
</dbReference>
<dbReference type="Gene3D" id="3.40.1010.10">
    <property type="entry name" value="Cobalt-precorrin-4 Transmethylase, Domain 1"/>
    <property type="match status" value="1"/>
</dbReference>
<dbReference type="EMBL" id="CP007142">
    <property type="protein sequence ID" value="AJQ94421.1"/>
    <property type="molecule type" value="Genomic_DNA"/>
</dbReference>
<organism evidence="9 10">
    <name type="scientific">Gynuella sunshinyii YC6258</name>
    <dbReference type="NCBI Taxonomy" id="1445510"/>
    <lineage>
        <taxon>Bacteria</taxon>
        <taxon>Pseudomonadati</taxon>
        <taxon>Pseudomonadota</taxon>
        <taxon>Gammaproteobacteria</taxon>
        <taxon>Oceanospirillales</taxon>
        <taxon>Saccharospirillaceae</taxon>
        <taxon>Gynuella</taxon>
    </lineage>
</organism>
<gene>
    <name evidence="6" type="primary">rsmI</name>
    <name evidence="9" type="ORF">YC6258_02383</name>
</gene>
<evidence type="ECO:0000259" key="8">
    <source>
        <dbReference type="Pfam" id="PF23016"/>
    </source>
</evidence>
<protein>
    <recommendedName>
        <fullName evidence="6">Ribosomal RNA small subunit methyltransferase I</fullName>
        <ecNumber evidence="6">2.1.1.198</ecNumber>
    </recommendedName>
    <alternativeName>
        <fullName evidence="6">16S rRNA 2'-O-ribose C1402 methyltransferase</fullName>
    </alternativeName>
    <alternativeName>
        <fullName evidence="6">rRNA (cytidine-2'-O-)-methyltransferase RsmI</fullName>
    </alternativeName>
</protein>
<dbReference type="HOGENOM" id="CLU_044779_2_0_6"/>
<dbReference type="PANTHER" id="PTHR46111:SF1">
    <property type="entry name" value="RIBOSOMAL RNA SMALL SUBUNIT METHYLTRANSFERASE I"/>
    <property type="match status" value="1"/>
</dbReference>
<sequence>MSTQSLFGTLYIVATPIGNLSDITYRAVQILTEADLIFAEDTRNTRKLLDHYQVVTPVQTLHEHNEKESVQKVLALLKQGQNLALVSDAGTPLISDPGFVLVSELRKSGANIVPVPGPSAVIAALSVAGIATDHFSFEGFLPSKEVARQEVLAGLSDESRTMVFYEAPHRLSATLADMELTFGAERVAVLCRELTKAYETIHSAPLSELLSWVNQDVNQQRGEIVLVVQGVDKSRRHDELTSFDKHLLKTLLDELPLKRASVVCARLTGKAKRSFYDLGMQLQKNN</sequence>
<evidence type="ECO:0000313" key="10">
    <source>
        <dbReference type="Proteomes" id="UP000032266"/>
    </source>
</evidence>
<dbReference type="Pfam" id="PF00590">
    <property type="entry name" value="TP_methylase"/>
    <property type="match status" value="1"/>
</dbReference>
<dbReference type="InterPro" id="IPR008189">
    <property type="entry name" value="rRNA_ssu_MeTfrase_I"/>
</dbReference>
<dbReference type="NCBIfam" id="TIGR00096">
    <property type="entry name" value="16S rRNA (cytidine(1402)-2'-O)-methyltransferase"/>
    <property type="match status" value="1"/>
</dbReference>
<dbReference type="Pfam" id="PF23016">
    <property type="entry name" value="RsmI_C"/>
    <property type="match status" value="1"/>
</dbReference>
<accession>A0A0C5VJF5</accession>
<dbReference type="GO" id="GO:0070677">
    <property type="term" value="F:rRNA (cytosine-2'-O-)-methyltransferase activity"/>
    <property type="evidence" value="ECO:0007669"/>
    <property type="project" value="UniProtKB-UniRule"/>
</dbReference>
<evidence type="ECO:0000256" key="3">
    <source>
        <dbReference type="ARBA" id="ARBA00022603"/>
    </source>
</evidence>
<keyword evidence="10" id="KW-1185">Reference proteome</keyword>
<feature type="domain" description="Tetrapyrrole methylase" evidence="7">
    <location>
        <begin position="9"/>
        <end position="209"/>
    </location>
</feature>
<evidence type="ECO:0000256" key="5">
    <source>
        <dbReference type="ARBA" id="ARBA00022691"/>
    </source>
</evidence>
<comment type="function">
    <text evidence="6">Catalyzes the 2'-O-methylation of the ribose of cytidine 1402 (C1402) in 16S rRNA.</text>
</comment>
<dbReference type="HAMAP" id="MF_01877">
    <property type="entry name" value="16SrRNA_methyltr_I"/>
    <property type="match status" value="1"/>
</dbReference>
<dbReference type="FunFam" id="3.40.1010.10:FF:000007">
    <property type="entry name" value="Ribosomal RNA small subunit methyltransferase I"/>
    <property type="match status" value="1"/>
</dbReference>
<name>A0A0C5VJF5_9GAMM</name>
<evidence type="ECO:0000256" key="6">
    <source>
        <dbReference type="HAMAP-Rule" id="MF_01877"/>
    </source>
</evidence>
<comment type="similarity">
    <text evidence="6">Belongs to the methyltransferase superfamily. RsmI family.</text>
</comment>
<proteinExistence type="inferred from homology"/>
<keyword evidence="3 6" id="KW-0489">Methyltransferase</keyword>
<dbReference type="SUPFAM" id="SSF53790">
    <property type="entry name" value="Tetrapyrrole methylase"/>
    <property type="match status" value="1"/>
</dbReference>
<evidence type="ECO:0000313" key="9">
    <source>
        <dbReference type="EMBL" id="AJQ94421.1"/>
    </source>
</evidence>
<evidence type="ECO:0000256" key="4">
    <source>
        <dbReference type="ARBA" id="ARBA00022679"/>
    </source>
</evidence>
<dbReference type="InterPro" id="IPR014776">
    <property type="entry name" value="4pyrrole_Mease_sub2"/>
</dbReference>
<dbReference type="CDD" id="cd11648">
    <property type="entry name" value="RsmI"/>
    <property type="match status" value="1"/>
</dbReference>
<evidence type="ECO:0000256" key="1">
    <source>
        <dbReference type="ARBA" id="ARBA00022490"/>
    </source>
</evidence>
<comment type="subcellular location">
    <subcellularLocation>
        <location evidence="6">Cytoplasm</location>
    </subcellularLocation>
</comment>
<dbReference type="PANTHER" id="PTHR46111">
    <property type="entry name" value="RIBOSOMAL RNA SMALL SUBUNIT METHYLTRANSFERASE I"/>
    <property type="match status" value="1"/>
</dbReference>
<dbReference type="GO" id="GO:0005737">
    <property type="term" value="C:cytoplasm"/>
    <property type="evidence" value="ECO:0007669"/>
    <property type="project" value="UniProtKB-SubCell"/>
</dbReference>
<dbReference type="FunFam" id="3.30.950.10:FF:000002">
    <property type="entry name" value="Ribosomal RNA small subunit methyltransferase I"/>
    <property type="match status" value="1"/>
</dbReference>
<dbReference type="Gene3D" id="3.30.950.10">
    <property type="entry name" value="Methyltransferase, Cobalt-precorrin-4 Transmethylase, Domain 2"/>
    <property type="match status" value="1"/>
</dbReference>
<keyword evidence="1 6" id="KW-0963">Cytoplasm</keyword>
<dbReference type="KEGG" id="gsn:YC6258_02383"/>
<dbReference type="PATRIC" id="fig|1445510.3.peg.2339"/>
<dbReference type="InterPro" id="IPR018063">
    <property type="entry name" value="SAM_MeTrfase_RsmI_CS"/>
</dbReference>
<feature type="domain" description="RsmI HTH" evidence="8">
    <location>
        <begin position="246"/>
        <end position="283"/>
    </location>
</feature>
<dbReference type="InterPro" id="IPR035996">
    <property type="entry name" value="4pyrrol_Methylase_sf"/>
</dbReference>
<dbReference type="InterPro" id="IPR053910">
    <property type="entry name" value="RsmI_HTH"/>
</dbReference>
<keyword evidence="5 6" id="KW-0949">S-adenosyl-L-methionine</keyword>
<dbReference type="Proteomes" id="UP000032266">
    <property type="component" value="Chromosome"/>
</dbReference>
<dbReference type="STRING" id="1445510.YC6258_02383"/>
<evidence type="ECO:0000256" key="2">
    <source>
        <dbReference type="ARBA" id="ARBA00022552"/>
    </source>
</evidence>
<comment type="catalytic activity">
    <reaction evidence="6">
        <text>cytidine(1402) in 16S rRNA + S-adenosyl-L-methionine = 2'-O-methylcytidine(1402) in 16S rRNA + S-adenosyl-L-homocysteine + H(+)</text>
        <dbReference type="Rhea" id="RHEA:42924"/>
        <dbReference type="Rhea" id="RHEA-COMP:10285"/>
        <dbReference type="Rhea" id="RHEA-COMP:10286"/>
        <dbReference type="ChEBI" id="CHEBI:15378"/>
        <dbReference type="ChEBI" id="CHEBI:57856"/>
        <dbReference type="ChEBI" id="CHEBI:59789"/>
        <dbReference type="ChEBI" id="CHEBI:74495"/>
        <dbReference type="ChEBI" id="CHEBI:82748"/>
        <dbReference type="EC" id="2.1.1.198"/>
    </reaction>
</comment>
<reference evidence="9 10" key="1">
    <citation type="submission" date="2014-01" db="EMBL/GenBank/DDBJ databases">
        <title>Full genme sequencing of cellulolytic bacterium Gynuella sunshinyii YC6258T gen. nov., sp. nov.</title>
        <authorList>
            <person name="Khan H."/>
            <person name="Chung E.J."/>
            <person name="Chung Y.R."/>
        </authorList>
    </citation>
    <scope>NUCLEOTIDE SEQUENCE [LARGE SCALE GENOMIC DNA]</scope>
    <source>
        <strain evidence="9 10">YC6258</strain>
    </source>
</reference>
<dbReference type="InterPro" id="IPR014777">
    <property type="entry name" value="4pyrrole_Mease_sub1"/>
</dbReference>
<dbReference type="AlphaFoldDB" id="A0A0C5VJF5"/>
<dbReference type="InterPro" id="IPR000878">
    <property type="entry name" value="4pyrrol_Mease"/>
</dbReference>
<dbReference type="EC" id="2.1.1.198" evidence="6"/>
<keyword evidence="2 6" id="KW-0698">rRNA processing</keyword>
<evidence type="ECO:0000259" key="7">
    <source>
        <dbReference type="Pfam" id="PF00590"/>
    </source>
</evidence>
<dbReference type="PROSITE" id="PS01296">
    <property type="entry name" value="RSMI"/>
    <property type="match status" value="1"/>
</dbReference>
<keyword evidence="4 6" id="KW-0808">Transferase</keyword>